<dbReference type="InterPro" id="IPR051803">
    <property type="entry name" value="TA_system_RelE-like_toxin"/>
</dbReference>
<keyword evidence="4" id="KW-1185">Reference proteome</keyword>
<sequence>MKVVFSPLSESDLEDIGDFIAADNPHRAVSFIREMRERCQKIAATPDAAPLREDIMPNVRMVVHGNYLIFYCIVEQDVRIERILHSARNIRALLA</sequence>
<evidence type="ECO:0000313" key="4">
    <source>
        <dbReference type="Proteomes" id="UP000632498"/>
    </source>
</evidence>
<reference evidence="3" key="1">
    <citation type="journal article" date="2014" name="Int. J. Syst. Evol. Microbiol.">
        <title>Complete genome sequence of Corynebacterium casei LMG S-19264T (=DSM 44701T), isolated from a smear-ripened cheese.</title>
        <authorList>
            <consortium name="US DOE Joint Genome Institute (JGI-PGF)"/>
            <person name="Walter F."/>
            <person name="Albersmeier A."/>
            <person name="Kalinowski J."/>
            <person name="Ruckert C."/>
        </authorList>
    </citation>
    <scope>NUCLEOTIDE SEQUENCE</scope>
    <source>
        <strain evidence="3">CGMCC 1.15254</strain>
    </source>
</reference>
<keyword evidence="2" id="KW-1277">Toxin-antitoxin system</keyword>
<dbReference type="RefSeq" id="WP_188667377.1">
    <property type="nucleotide sequence ID" value="NZ_BMHV01000059.1"/>
</dbReference>
<accession>A0A917CAN4</accession>
<evidence type="ECO:0000256" key="2">
    <source>
        <dbReference type="ARBA" id="ARBA00022649"/>
    </source>
</evidence>
<dbReference type="Pfam" id="PF05016">
    <property type="entry name" value="ParE_toxin"/>
    <property type="match status" value="1"/>
</dbReference>
<evidence type="ECO:0000313" key="3">
    <source>
        <dbReference type="EMBL" id="GGF76857.1"/>
    </source>
</evidence>
<dbReference type="Gene3D" id="3.30.2310.20">
    <property type="entry name" value="RelE-like"/>
    <property type="match status" value="1"/>
</dbReference>
<dbReference type="AlphaFoldDB" id="A0A917CAN4"/>
<comment type="similarity">
    <text evidence="1">Belongs to the RelE toxin family.</text>
</comment>
<dbReference type="PANTHER" id="PTHR33755:SF6">
    <property type="entry name" value="PLASMID STABILIZATION SYSTEM PROTEIN"/>
    <property type="match status" value="1"/>
</dbReference>
<dbReference type="InterPro" id="IPR035093">
    <property type="entry name" value="RelE/ParE_toxin_dom_sf"/>
</dbReference>
<dbReference type="InterPro" id="IPR007712">
    <property type="entry name" value="RelE/ParE_toxin"/>
</dbReference>
<reference evidence="3" key="2">
    <citation type="submission" date="2020-09" db="EMBL/GenBank/DDBJ databases">
        <authorList>
            <person name="Sun Q."/>
            <person name="Zhou Y."/>
        </authorList>
    </citation>
    <scope>NUCLEOTIDE SEQUENCE</scope>
    <source>
        <strain evidence="3">CGMCC 1.15254</strain>
    </source>
</reference>
<protein>
    <submittedName>
        <fullName evidence="3">Plasmid stabilization protein</fullName>
    </submittedName>
</protein>
<dbReference type="Proteomes" id="UP000632498">
    <property type="component" value="Unassembled WGS sequence"/>
</dbReference>
<dbReference type="PANTHER" id="PTHR33755">
    <property type="entry name" value="TOXIN PARE1-RELATED"/>
    <property type="match status" value="1"/>
</dbReference>
<organism evidence="3 4">
    <name type="scientific">Terasakiella brassicae</name>
    <dbReference type="NCBI Taxonomy" id="1634917"/>
    <lineage>
        <taxon>Bacteria</taxon>
        <taxon>Pseudomonadati</taxon>
        <taxon>Pseudomonadota</taxon>
        <taxon>Alphaproteobacteria</taxon>
        <taxon>Rhodospirillales</taxon>
        <taxon>Terasakiellaceae</taxon>
        <taxon>Terasakiella</taxon>
    </lineage>
</organism>
<name>A0A917CAN4_9PROT</name>
<evidence type="ECO:0000256" key="1">
    <source>
        <dbReference type="ARBA" id="ARBA00006226"/>
    </source>
</evidence>
<proteinExistence type="inferred from homology"/>
<gene>
    <name evidence="3" type="ORF">GCM10011332_33520</name>
</gene>
<comment type="caution">
    <text evidence="3">The sequence shown here is derived from an EMBL/GenBank/DDBJ whole genome shotgun (WGS) entry which is preliminary data.</text>
</comment>
<dbReference type="EMBL" id="BMHV01000059">
    <property type="protein sequence ID" value="GGF76857.1"/>
    <property type="molecule type" value="Genomic_DNA"/>
</dbReference>